<gene>
    <name evidence="1" type="ORF">AHMF7605_15970</name>
</gene>
<name>A0A2T2YHB7_9BACT</name>
<accession>A0A2T2YHB7</accession>
<dbReference type="EMBL" id="PYFT01000001">
    <property type="protein sequence ID" value="PSR54890.1"/>
    <property type="molecule type" value="Genomic_DNA"/>
</dbReference>
<keyword evidence="2" id="KW-1185">Reference proteome</keyword>
<evidence type="ECO:0000313" key="1">
    <source>
        <dbReference type="EMBL" id="PSR54890.1"/>
    </source>
</evidence>
<comment type="caution">
    <text evidence="1">The sequence shown here is derived from an EMBL/GenBank/DDBJ whole genome shotgun (WGS) entry which is preliminary data.</text>
</comment>
<proteinExistence type="predicted"/>
<dbReference type="Proteomes" id="UP000240357">
    <property type="component" value="Unassembled WGS sequence"/>
</dbReference>
<reference evidence="1 2" key="1">
    <citation type="submission" date="2018-03" db="EMBL/GenBank/DDBJ databases">
        <title>Adhaeribacter sp. HMF7605 Genome sequencing and assembly.</title>
        <authorList>
            <person name="Kang H."/>
            <person name="Kang J."/>
            <person name="Cha I."/>
            <person name="Kim H."/>
            <person name="Joh K."/>
        </authorList>
    </citation>
    <scope>NUCLEOTIDE SEQUENCE [LARGE SCALE GENOMIC DNA]</scope>
    <source>
        <strain evidence="1 2">HMF7605</strain>
    </source>
</reference>
<dbReference type="AlphaFoldDB" id="A0A2T2YHB7"/>
<evidence type="ECO:0008006" key="3">
    <source>
        <dbReference type="Google" id="ProtNLM"/>
    </source>
</evidence>
<dbReference type="RefSeq" id="WP_106930990.1">
    <property type="nucleotide sequence ID" value="NZ_PYFT01000001.1"/>
</dbReference>
<dbReference type="OrthoDB" id="892266at2"/>
<organism evidence="1 2">
    <name type="scientific">Adhaeribacter arboris</name>
    <dbReference type="NCBI Taxonomy" id="2072846"/>
    <lineage>
        <taxon>Bacteria</taxon>
        <taxon>Pseudomonadati</taxon>
        <taxon>Bacteroidota</taxon>
        <taxon>Cytophagia</taxon>
        <taxon>Cytophagales</taxon>
        <taxon>Hymenobacteraceae</taxon>
        <taxon>Adhaeribacter</taxon>
    </lineage>
</organism>
<evidence type="ECO:0000313" key="2">
    <source>
        <dbReference type="Proteomes" id="UP000240357"/>
    </source>
</evidence>
<protein>
    <recommendedName>
        <fullName evidence="3">Outer membrane lipoprotein-sorting protein</fullName>
    </recommendedName>
</protein>
<sequence length="251" mass="28871">MLQKTNNWFYLIGVFLLLPGFIMAQNPNNGSDDQAITLADKVIKNMGGAKNWNNTRFIAWSWRDQYHIWDKYENKFRYEKDTLVVISDLNIKQGTVYSKGKVLADEAKRQEILNKQYAVWANNSYWFLMPFKLRDNGVTLKYKGEGKTQAGADADLIELTFQNVGVTTNNRYIIAVDKKSGLVTEWSYFKNATDEKPGFTRPWTNYQKYGKIMISSGRGDEKMNMKDIVVSQNVNSDLFNSPTPVNKALVK</sequence>